<dbReference type="Gene3D" id="3.10.20.30">
    <property type="match status" value="1"/>
</dbReference>
<dbReference type="EC" id="2.8.1.12" evidence="1"/>
<dbReference type="Pfam" id="PF02391">
    <property type="entry name" value="MoaE"/>
    <property type="match status" value="1"/>
</dbReference>
<dbReference type="InterPro" id="IPR003749">
    <property type="entry name" value="ThiS/MoaD-like"/>
</dbReference>
<dbReference type="CDD" id="cd00756">
    <property type="entry name" value="MoaE"/>
    <property type="match status" value="1"/>
</dbReference>
<proteinExistence type="predicted"/>
<name>A0A3B0WEN4_9ZZZZ</name>
<dbReference type="InterPro" id="IPR016155">
    <property type="entry name" value="Mopterin_synth/thiamin_S_b"/>
</dbReference>
<dbReference type="InterPro" id="IPR003448">
    <property type="entry name" value="Mopterin_biosynth_MoaE"/>
</dbReference>
<protein>
    <submittedName>
        <fullName evidence="1">Molybdopterin synthase sulfur carrier subunit / Molybdopterin synthase catalytic subunit MoaE</fullName>
        <ecNumber evidence="1">2.8.1.12</ecNumber>
    </submittedName>
</protein>
<dbReference type="SUPFAM" id="SSF54690">
    <property type="entry name" value="Molybdopterin synthase subunit MoaE"/>
    <property type="match status" value="1"/>
</dbReference>
<keyword evidence="1" id="KW-0808">Transferase</keyword>
<dbReference type="CDD" id="cd00754">
    <property type="entry name" value="Ubl_MoaD"/>
    <property type="match status" value="1"/>
</dbReference>
<dbReference type="InterPro" id="IPR036563">
    <property type="entry name" value="MoaE_sf"/>
</dbReference>
<organism evidence="1">
    <name type="scientific">hydrothermal vent metagenome</name>
    <dbReference type="NCBI Taxonomy" id="652676"/>
    <lineage>
        <taxon>unclassified sequences</taxon>
        <taxon>metagenomes</taxon>
        <taxon>ecological metagenomes</taxon>
    </lineage>
</organism>
<dbReference type="Pfam" id="PF02597">
    <property type="entry name" value="ThiS"/>
    <property type="match status" value="1"/>
</dbReference>
<dbReference type="GO" id="GO:0030366">
    <property type="term" value="F:molybdopterin synthase activity"/>
    <property type="evidence" value="ECO:0007669"/>
    <property type="project" value="UniProtKB-EC"/>
</dbReference>
<dbReference type="EMBL" id="UOEU01000996">
    <property type="protein sequence ID" value="VAW42996.1"/>
    <property type="molecule type" value="Genomic_DNA"/>
</dbReference>
<reference evidence="1" key="1">
    <citation type="submission" date="2018-06" db="EMBL/GenBank/DDBJ databases">
        <authorList>
            <person name="Zhirakovskaya E."/>
        </authorList>
    </citation>
    <scope>NUCLEOTIDE SEQUENCE</scope>
</reference>
<dbReference type="InterPro" id="IPR012675">
    <property type="entry name" value="Beta-grasp_dom_sf"/>
</dbReference>
<dbReference type="Gene3D" id="3.90.1170.40">
    <property type="entry name" value="Molybdopterin biosynthesis MoaE subunit"/>
    <property type="match status" value="1"/>
</dbReference>
<dbReference type="PANTHER" id="PTHR23404">
    <property type="entry name" value="MOLYBDOPTERIN SYNTHASE RELATED"/>
    <property type="match status" value="1"/>
</dbReference>
<dbReference type="SUPFAM" id="SSF54285">
    <property type="entry name" value="MoaD/ThiS"/>
    <property type="match status" value="1"/>
</dbReference>
<sequence length="242" mass="26492">MELEIKLFATLKDQAGTNRVTVSLAEPATVATLLEAMAAAYPHMAGLLPIALVSINKSYASRETAVTPQDEVALFPPVSGGSGEVTDKLPHPTYFAVSTEPLDIAAIHARLTQPEVGAIVSFTGFVRGQTERNGLPPETSFLEYEAYSEMAELKMTQVAREIWQKWPLVKGVAIVQRIGRLEIGENTTFVACASAHRDQGCFEAARYGIDRLKEIVPVWKKEVGEDQSVWVEGDYRPTEADN</sequence>
<dbReference type="AlphaFoldDB" id="A0A3B0WEN4"/>
<accession>A0A3B0WEN4</accession>
<dbReference type="GO" id="GO:0006777">
    <property type="term" value="P:Mo-molybdopterin cofactor biosynthetic process"/>
    <property type="evidence" value="ECO:0007669"/>
    <property type="project" value="InterPro"/>
</dbReference>
<gene>
    <name evidence="1" type="ORF">MNBD_CHLOROFLEXI01-4869</name>
</gene>
<evidence type="ECO:0000313" key="1">
    <source>
        <dbReference type="EMBL" id="VAW42996.1"/>
    </source>
</evidence>